<organism evidence="9 10">
    <name type="scientific">Pseudocohnilembus persalinus</name>
    <name type="common">Ciliate</name>
    <dbReference type="NCBI Taxonomy" id="266149"/>
    <lineage>
        <taxon>Eukaryota</taxon>
        <taxon>Sar</taxon>
        <taxon>Alveolata</taxon>
        <taxon>Ciliophora</taxon>
        <taxon>Intramacronucleata</taxon>
        <taxon>Oligohymenophorea</taxon>
        <taxon>Scuticociliatia</taxon>
        <taxon>Philasterida</taxon>
        <taxon>Pseudocohnilembidae</taxon>
        <taxon>Pseudocohnilembus</taxon>
    </lineage>
</organism>
<dbReference type="InterPro" id="IPR020861">
    <property type="entry name" value="Triosephosphate_isomerase_AS"/>
</dbReference>
<dbReference type="EMBL" id="LDAU01000231">
    <property type="protein sequence ID" value="KRW98733.1"/>
    <property type="molecule type" value="Genomic_DNA"/>
</dbReference>
<protein>
    <recommendedName>
        <fullName evidence="8">Triosephosphate isomerase</fullName>
        <ecNumber evidence="8">5.3.1.1</ecNumber>
    </recommendedName>
</protein>
<comment type="pathway">
    <text evidence="2 8">Carbohydrate biosynthesis; gluconeogenesis.</text>
</comment>
<dbReference type="InParanoid" id="A0A0V0Q919"/>
<accession>A0A0V0Q919</accession>
<evidence type="ECO:0000256" key="6">
    <source>
        <dbReference type="ARBA" id="ARBA00023152"/>
    </source>
</evidence>
<evidence type="ECO:0000313" key="9">
    <source>
        <dbReference type="EMBL" id="KRW98733.1"/>
    </source>
</evidence>
<comment type="subunit">
    <text evidence="4">Homodimer.</text>
</comment>
<comment type="caution">
    <text evidence="9">The sequence shown here is derived from an EMBL/GenBank/DDBJ whole genome shotgun (WGS) entry which is preliminary data.</text>
</comment>
<dbReference type="AlphaFoldDB" id="A0A0V0Q919"/>
<reference evidence="9 10" key="1">
    <citation type="journal article" date="2015" name="Sci. Rep.">
        <title>Genome of the facultative scuticociliatosis pathogen Pseudocohnilembus persalinus provides insight into its virulence through horizontal gene transfer.</title>
        <authorList>
            <person name="Xiong J."/>
            <person name="Wang G."/>
            <person name="Cheng J."/>
            <person name="Tian M."/>
            <person name="Pan X."/>
            <person name="Warren A."/>
            <person name="Jiang C."/>
            <person name="Yuan D."/>
            <person name="Miao W."/>
        </authorList>
    </citation>
    <scope>NUCLEOTIDE SEQUENCE [LARGE SCALE GENOMIC DNA]</scope>
    <source>
        <strain evidence="9">36N120E</strain>
    </source>
</reference>
<dbReference type="GO" id="GO:0019563">
    <property type="term" value="P:glycerol catabolic process"/>
    <property type="evidence" value="ECO:0007669"/>
    <property type="project" value="TreeGrafter"/>
</dbReference>
<proteinExistence type="inferred from homology"/>
<dbReference type="InterPro" id="IPR035990">
    <property type="entry name" value="TIM_sf"/>
</dbReference>
<evidence type="ECO:0000256" key="5">
    <source>
        <dbReference type="ARBA" id="ARBA00022432"/>
    </source>
</evidence>
<keyword evidence="5 8" id="KW-0312">Gluconeogenesis</keyword>
<keyword evidence="7 8" id="KW-0413">Isomerase</keyword>
<dbReference type="GO" id="GO:0046166">
    <property type="term" value="P:glyceraldehyde-3-phosphate biosynthetic process"/>
    <property type="evidence" value="ECO:0007669"/>
    <property type="project" value="TreeGrafter"/>
</dbReference>
<dbReference type="FunFam" id="3.20.20.70:FF:000020">
    <property type="entry name" value="Triosephosphate isomerase"/>
    <property type="match status" value="1"/>
</dbReference>
<dbReference type="GO" id="GO:0004807">
    <property type="term" value="F:triose-phosphate isomerase activity"/>
    <property type="evidence" value="ECO:0007669"/>
    <property type="project" value="UniProtKB-EC"/>
</dbReference>
<dbReference type="NCBIfam" id="TIGR00419">
    <property type="entry name" value="tim"/>
    <property type="match status" value="1"/>
</dbReference>
<dbReference type="Proteomes" id="UP000054937">
    <property type="component" value="Unassembled WGS sequence"/>
</dbReference>
<sequence>MSVRRLFVGGNWKCNNTYQQTKDIVNNVYNKLTFDTCKVQVIAAPVFLHIPYVKEQLTTPVEVAAQNTSLTQYGAYTGEIAPNHVKDFGIHWTILGHSERRSYYGEDSQIVAKKTKLALDTGLHVIACVGESLQDRESGQTNKVVESQLAPLKEILSEQQWKNVVVAYEPVWAIGTGKVASPEQAQEVHEFIRSYLGKISKQVANETRIIYGGSVSEKNSDDLIQKKDIDGFLVGGAALKPGFIDIVNSCNQ</sequence>
<dbReference type="PROSITE" id="PS51440">
    <property type="entry name" value="TIM_2"/>
    <property type="match status" value="1"/>
</dbReference>
<comment type="similarity">
    <text evidence="3 8">Belongs to the triosephosphate isomerase family.</text>
</comment>
<dbReference type="InterPro" id="IPR022896">
    <property type="entry name" value="TrioseP_Isoase_bac/euk"/>
</dbReference>
<dbReference type="CDD" id="cd00311">
    <property type="entry name" value="TIM"/>
    <property type="match status" value="1"/>
</dbReference>
<dbReference type="EC" id="5.3.1.1" evidence="8"/>
<dbReference type="PROSITE" id="PS00171">
    <property type="entry name" value="TIM_1"/>
    <property type="match status" value="1"/>
</dbReference>
<comment type="catalytic activity">
    <reaction evidence="8">
        <text>D-glyceraldehyde 3-phosphate = dihydroxyacetone phosphate</text>
        <dbReference type="Rhea" id="RHEA:18585"/>
        <dbReference type="ChEBI" id="CHEBI:57642"/>
        <dbReference type="ChEBI" id="CHEBI:59776"/>
        <dbReference type="EC" id="5.3.1.1"/>
    </reaction>
</comment>
<dbReference type="OMA" id="PFICANF"/>
<evidence type="ECO:0000256" key="7">
    <source>
        <dbReference type="ARBA" id="ARBA00023235"/>
    </source>
</evidence>
<evidence type="ECO:0000256" key="1">
    <source>
        <dbReference type="ARBA" id="ARBA00004680"/>
    </source>
</evidence>
<dbReference type="InterPro" id="IPR013785">
    <property type="entry name" value="Aldolase_TIM"/>
</dbReference>
<dbReference type="PANTHER" id="PTHR21139:SF2">
    <property type="entry name" value="TRIOSEPHOSPHATE ISOMERASE"/>
    <property type="match status" value="1"/>
</dbReference>
<dbReference type="UniPathway" id="UPA00138"/>
<name>A0A0V0Q919_PSEPJ</name>
<dbReference type="FunCoup" id="A0A0V0Q919">
    <property type="interactions" value="203"/>
</dbReference>
<evidence type="ECO:0000313" key="10">
    <source>
        <dbReference type="Proteomes" id="UP000054937"/>
    </source>
</evidence>
<evidence type="ECO:0000256" key="3">
    <source>
        <dbReference type="ARBA" id="ARBA00007422"/>
    </source>
</evidence>
<dbReference type="GO" id="GO:0005829">
    <property type="term" value="C:cytosol"/>
    <property type="evidence" value="ECO:0007669"/>
    <property type="project" value="TreeGrafter"/>
</dbReference>
<dbReference type="HAMAP" id="MF_00147_B">
    <property type="entry name" value="TIM_B"/>
    <property type="match status" value="1"/>
</dbReference>
<gene>
    <name evidence="9" type="ORF">PPERSA_03868</name>
</gene>
<comment type="pathway">
    <text evidence="1 8">Carbohydrate degradation; glycolysis; D-glyceraldehyde 3-phosphate from glycerone phosphate: step 1/1.</text>
</comment>
<dbReference type="Pfam" id="PF00121">
    <property type="entry name" value="TIM"/>
    <property type="match status" value="1"/>
</dbReference>
<dbReference type="SUPFAM" id="SSF51351">
    <property type="entry name" value="Triosephosphate isomerase (TIM)"/>
    <property type="match status" value="1"/>
</dbReference>
<dbReference type="PANTHER" id="PTHR21139">
    <property type="entry name" value="TRIOSEPHOSPHATE ISOMERASE"/>
    <property type="match status" value="1"/>
</dbReference>
<evidence type="ECO:0000256" key="8">
    <source>
        <dbReference type="RuleBase" id="RU363013"/>
    </source>
</evidence>
<keyword evidence="10" id="KW-1185">Reference proteome</keyword>
<dbReference type="Gene3D" id="3.20.20.70">
    <property type="entry name" value="Aldolase class I"/>
    <property type="match status" value="1"/>
</dbReference>
<dbReference type="OrthoDB" id="6715177at2759"/>
<evidence type="ECO:0000256" key="2">
    <source>
        <dbReference type="ARBA" id="ARBA00004742"/>
    </source>
</evidence>
<keyword evidence="6 8" id="KW-0324">Glycolysis</keyword>
<dbReference type="InterPro" id="IPR000652">
    <property type="entry name" value="Triosephosphate_isomerase"/>
</dbReference>
<evidence type="ECO:0000256" key="4">
    <source>
        <dbReference type="ARBA" id="ARBA00011738"/>
    </source>
</evidence>
<dbReference type="UniPathway" id="UPA00109">
    <property type="reaction ID" value="UER00189"/>
</dbReference>
<dbReference type="GO" id="GO:0006094">
    <property type="term" value="P:gluconeogenesis"/>
    <property type="evidence" value="ECO:0007669"/>
    <property type="project" value="UniProtKB-UniPathway"/>
</dbReference>
<dbReference type="GO" id="GO:0006096">
    <property type="term" value="P:glycolytic process"/>
    <property type="evidence" value="ECO:0007669"/>
    <property type="project" value="UniProtKB-UniPathway"/>
</dbReference>